<organism evidence="1">
    <name type="scientific">Nothobranchius korthausae</name>
    <dbReference type="NCBI Taxonomy" id="1143690"/>
    <lineage>
        <taxon>Eukaryota</taxon>
        <taxon>Metazoa</taxon>
        <taxon>Chordata</taxon>
        <taxon>Craniata</taxon>
        <taxon>Vertebrata</taxon>
        <taxon>Euteleostomi</taxon>
        <taxon>Actinopterygii</taxon>
        <taxon>Neopterygii</taxon>
        <taxon>Teleostei</taxon>
        <taxon>Neoteleostei</taxon>
        <taxon>Acanthomorphata</taxon>
        <taxon>Ovalentaria</taxon>
        <taxon>Atherinomorphae</taxon>
        <taxon>Cyprinodontiformes</taxon>
        <taxon>Nothobranchiidae</taxon>
        <taxon>Nothobranchius</taxon>
    </lineage>
</organism>
<feature type="non-terminal residue" evidence="1">
    <location>
        <position position="1"/>
    </location>
</feature>
<sequence>KSRRAASVSMESQSTDTILRKVTVRRVKASMCNTNKNLLNLAERQIKKPNRFVCV</sequence>
<reference evidence="1" key="1">
    <citation type="submission" date="2016-05" db="EMBL/GenBank/DDBJ databases">
        <authorList>
            <person name="Lavstsen T."/>
            <person name="Jespersen J.S."/>
        </authorList>
    </citation>
    <scope>NUCLEOTIDE SEQUENCE</scope>
    <source>
        <tissue evidence="1">Brain</tissue>
    </source>
</reference>
<evidence type="ECO:0000313" key="1">
    <source>
        <dbReference type="EMBL" id="SBQ65624.1"/>
    </source>
</evidence>
<dbReference type="AlphaFoldDB" id="A0A1A8G5I0"/>
<reference evidence="1" key="2">
    <citation type="submission" date="2016-06" db="EMBL/GenBank/DDBJ databases">
        <title>The genome of a short-lived fish provides insights into sex chromosome evolution and the genetic control of aging.</title>
        <authorList>
            <person name="Reichwald K."/>
            <person name="Felder M."/>
            <person name="Petzold A."/>
            <person name="Koch P."/>
            <person name="Groth M."/>
            <person name="Platzer M."/>
        </authorList>
    </citation>
    <scope>NUCLEOTIDE SEQUENCE</scope>
    <source>
        <tissue evidence="1">Brain</tissue>
    </source>
</reference>
<protein>
    <submittedName>
        <fullName evidence="1">Tributyltin-binding protein type 1</fullName>
    </submittedName>
</protein>
<dbReference type="EMBL" id="HAEB01019097">
    <property type="protein sequence ID" value="SBQ65624.1"/>
    <property type="molecule type" value="Transcribed_RNA"/>
</dbReference>
<feature type="non-terminal residue" evidence="1">
    <location>
        <position position="55"/>
    </location>
</feature>
<accession>A0A1A8G5I0</accession>
<name>A0A1A8G5I0_9TELE</name>
<gene>
    <name evidence="1" type="primary">TBT-BP1</name>
</gene>
<proteinExistence type="predicted"/>